<protein>
    <submittedName>
        <fullName evidence="2">Os02g0433900 protein</fullName>
    </submittedName>
</protein>
<evidence type="ECO:0000256" key="1">
    <source>
        <dbReference type="SAM" id="MobiDB-lite"/>
    </source>
</evidence>
<gene>
    <name evidence="2" type="ordered locus">Os02g0433900</name>
</gene>
<dbReference type="EMBL" id="AP008208">
    <property type="protein sequence ID" value="BAF08645.1"/>
    <property type="molecule type" value="Genomic_DNA"/>
</dbReference>
<sequence>MEGVSRFWSARSVHSITGRRWSLGRRVTSCSGIPSERGWCSSPPSVWISHRQRACRHHPNMTTSSKSLPWLHARRPPTASPPLPPGRMPESAGVTIEGRLQLPRRGFSIVV</sequence>
<accession>B7EIG1</accession>
<reference evidence="3" key="2">
    <citation type="journal article" date="2008" name="Nucleic Acids Res.">
        <title>The rice annotation project database (RAP-DB): 2008 update.</title>
        <authorList>
            <consortium name="The rice annotation project (RAP)"/>
        </authorList>
    </citation>
    <scope>GENOME REANNOTATION</scope>
    <source>
        <strain evidence="3">cv. Nipponbare</strain>
    </source>
</reference>
<name>B7EIG1_ORYSJ</name>
<proteinExistence type="predicted"/>
<feature type="region of interest" description="Disordered" evidence="1">
    <location>
        <begin position="58"/>
        <end position="93"/>
    </location>
</feature>
<evidence type="ECO:0000313" key="2">
    <source>
        <dbReference type="EMBL" id="BAF08645.1"/>
    </source>
</evidence>
<dbReference type="AlphaFoldDB" id="B7EIG1"/>
<dbReference type="KEGG" id="dosa:Os02g0433900"/>
<evidence type="ECO:0000313" key="3">
    <source>
        <dbReference type="Proteomes" id="UP000000763"/>
    </source>
</evidence>
<reference evidence="2 3" key="1">
    <citation type="journal article" date="2005" name="Nature">
        <title>The map-based sequence of the rice genome.</title>
        <authorList>
            <consortium name="International rice genome sequencing project (IRGSP)"/>
            <person name="Matsumoto T."/>
            <person name="Wu J."/>
            <person name="Kanamori H."/>
            <person name="Katayose Y."/>
            <person name="Fujisawa M."/>
            <person name="Namiki N."/>
            <person name="Mizuno H."/>
            <person name="Yamamoto K."/>
            <person name="Antonio B.A."/>
            <person name="Baba T."/>
            <person name="Sakata K."/>
            <person name="Nagamura Y."/>
            <person name="Aoki H."/>
            <person name="Arikawa K."/>
            <person name="Arita K."/>
            <person name="Bito T."/>
            <person name="Chiden Y."/>
            <person name="Fujitsuka N."/>
            <person name="Fukunaka R."/>
            <person name="Hamada M."/>
            <person name="Harada C."/>
            <person name="Hayashi A."/>
            <person name="Hijishita S."/>
            <person name="Honda M."/>
            <person name="Hosokawa S."/>
            <person name="Ichikawa Y."/>
            <person name="Idonuma A."/>
            <person name="Iijima M."/>
            <person name="Ikeda M."/>
            <person name="Ikeno M."/>
            <person name="Ito K."/>
            <person name="Ito S."/>
            <person name="Ito T."/>
            <person name="Ito Y."/>
            <person name="Ito Y."/>
            <person name="Iwabuchi A."/>
            <person name="Kamiya K."/>
            <person name="Karasawa W."/>
            <person name="Kurita K."/>
            <person name="Katagiri S."/>
            <person name="Kikuta A."/>
            <person name="Kobayashi H."/>
            <person name="Kobayashi N."/>
            <person name="Machita K."/>
            <person name="Maehara T."/>
            <person name="Masukawa M."/>
            <person name="Mizubayashi T."/>
            <person name="Mukai Y."/>
            <person name="Nagasaki H."/>
            <person name="Nagata Y."/>
            <person name="Naito S."/>
            <person name="Nakashima M."/>
            <person name="Nakama Y."/>
            <person name="Nakamichi Y."/>
            <person name="Nakamura M."/>
            <person name="Meguro A."/>
            <person name="Negishi M."/>
            <person name="Ohta I."/>
            <person name="Ohta T."/>
            <person name="Okamoto M."/>
            <person name="Ono N."/>
            <person name="Saji S."/>
            <person name="Sakaguchi M."/>
            <person name="Sakai K."/>
            <person name="Shibata M."/>
            <person name="Shimokawa T."/>
            <person name="Song J."/>
            <person name="Takazaki Y."/>
            <person name="Terasawa K."/>
            <person name="Tsugane M."/>
            <person name="Tsuji K."/>
            <person name="Ueda S."/>
            <person name="Waki K."/>
            <person name="Yamagata H."/>
            <person name="Yamamoto M."/>
            <person name="Yamamoto S."/>
            <person name="Yamane H."/>
            <person name="Yoshiki S."/>
            <person name="Yoshihara R."/>
            <person name="Yukawa K."/>
            <person name="Zhong H."/>
            <person name="Yano M."/>
            <person name="Yuan Q."/>
            <person name="Ouyang S."/>
            <person name="Liu J."/>
            <person name="Jones K.M."/>
            <person name="Gansberger K."/>
            <person name="Moffat K."/>
            <person name="Hill J."/>
            <person name="Bera J."/>
            <person name="Fadrosh D."/>
            <person name="Jin S."/>
            <person name="Johri S."/>
            <person name="Kim M."/>
            <person name="Overton L."/>
            <person name="Reardon M."/>
            <person name="Tsitrin T."/>
            <person name="Vuong H."/>
            <person name="Weaver B."/>
            <person name="Ciecko A."/>
            <person name="Tallon L."/>
            <person name="Jackson J."/>
            <person name="Pai G."/>
            <person name="Aken S.V."/>
            <person name="Utterback T."/>
            <person name="Reidmuller S."/>
            <person name="Feldblyum T."/>
            <person name="Hsiao J."/>
            <person name="Zismann V."/>
            <person name="Iobst S."/>
            <person name="de Vazeille A.R."/>
            <person name="Buell C.R."/>
            <person name="Ying K."/>
            <person name="Li Y."/>
            <person name="Lu T."/>
            <person name="Huang Y."/>
            <person name="Zhao Q."/>
            <person name="Feng Q."/>
            <person name="Zhang L."/>
            <person name="Zhu J."/>
            <person name="Weng Q."/>
            <person name="Mu J."/>
            <person name="Lu Y."/>
            <person name="Fan D."/>
            <person name="Liu Y."/>
            <person name="Guan J."/>
            <person name="Zhang Y."/>
            <person name="Yu S."/>
            <person name="Liu X."/>
            <person name="Zhang Y."/>
            <person name="Hong G."/>
            <person name="Han B."/>
            <person name="Choisne N."/>
            <person name="Demange N."/>
            <person name="Orjeda G."/>
            <person name="Samain S."/>
            <person name="Cattolico L."/>
            <person name="Pelletier E."/>
            <person name="Couloux A."/>
            <person name="Segurens B."/>
            <person name="Wincker P."/>
            <person name="D'Hont A."/>
            <person name="Scarpelli C."/>
            <person name="Weissenbach J."/>
            <person name="Salanoubat M."/>
            <person name="Quetier F."/>
            <person name="Yu Y."/>
            <person name="Kim H.R."/>
            <person name="Rambo T."/>
            <person name="Currie J."/>
            <person name="Collura K."/>
            <person name="Luo M."/>
            <person name="Yang T."/>
            <person name="Ammiraju J.S.S."/>
            <person name="Engler F."/>
            <person name="Soderlund C."/>
            <person name="Wing R.A."/>
            <person name="Palmer L.E."/>
            <person name="de la Bastide M."/>
            <person name="Spiegel L."/>
            <person name="Nascimento L."/>
            <person name="Zutavern T."/>
            <person name="O'Shaughnessy A."/>
            <person name="Dike S."/>
            <person name="Dedhia N."/>
            <person name="Preston R."/>
            <person name="Balija V."/>
            <person name="McCombie W.R."/>
            <person name="Chow T."/>
            <person name="Chen H."/>
            <person name="Chung M."/>
            <person name="Chen C."/>
            <person name="Shaw J."/>
            <person name="Wu H."/>
            <person name="Hsiao K."/>
            <person name="Chao Y."/>
            <person name="Chu M."/>
            <person name="Cheng C."/>
            <person name="Hour A."/>
            <person name="Lee P."/>
            <person name="Lin S."/>
            <person name="Lin Y."/>
            <person name="Liou J."/>
            <person name="Liu S."/>
            <person name="Hsing Y."/>
            <person name="Raghuvanshi S."/>
            <person name="Mohanty A."/>
            <person name="Bharti A.K."/>
            <person name="Gaur A."/>
            <person name="Gupta V."/>
            <person name="Kumar D."/>
            <person name="Ravi V."/>
            <person name="Vij S."/>
            <person name="Kapur A."/>
            <person name="Khurana P."/>
            <person name="Khurana P."/>
            <person name="Khurana J.P."/>
            <person name="Tyagi A.K."/>
            <person name="Gaikwad K."/>
            <person name="Singh A."/>
            <person name="Dalal V."/>
            <person name="Srivastava S."/>
            <person name="Dixit A."/>
            <person name="Pal A.K."/>
            <person name="Ghazi I.A."/>
            <person name="Yadav M."/>
            <person name="Pandit A."/>
            <person name="Bhargava A."/>
            <person name="Sureshbabu K."/>
            <person name="Batra K."/>
            <person name="Sharma T.R."/>
            <person name="Mohapatra T."/>
            <person name="Singh N.K."/>
            <person name="Messing J."/>
            <person name="Nelson A.B."/>
            <person name="Fuks G."/>
            <person name="Kavchok S."/>
            <person name="Keizer G."/>
            <person name="Linton E."/>
            <person name="Llaca V."/>
            <person name="Song R."/>
            <person name="Tanyolac B."/>
            <person name="Young S."/>
            <person name="Ho-Il K."/>
            <person name="Hahn J.H."/>
            <person name="Sangsakoo G."/>
            <person name="Vanavichit A."/>
            <person name="de Mattos Luiz.A.T."/>
            <person name="Zimmer P.D."/>
            <person name="Malone G."/>
            <person name="Dellagostin O."/>
            <person name="de Oliveira A.C."/>
            <person name="Bevan M."/>
            <person name="Bancroft I."/>
            <person name="Minx P."/>
            <person name="Cordum H."/>
            <person name="Wilson R."/>
            <person name="Cheng Z."/>
            <person name="Jin W."/>
            <person name="Jiang J."/>
            <person name="Leong S.A."/>
            <person name="Iwama H."/>
            <person name="Gojobori T."/>
            <person name="Itoh T."/>
            <person name="Niimura Y."/>
            <person name="Fujii Y."/>
            <person name="Habara T."/>
            <person name="Sakai H."/>
            <person name="Sato Y."/>
            <person name="Wilson G."/>
            <person name="Kumar K."/>
            <person name="McCouch S."/>
            <person name="Juretic N."/>
            <person name="Hoen D."/>
            <person name="Wright S."/>
            <person name="Bruskiewich R."/>
            <person name="Bureau T."/>
            <person name="Miyao A."/>
            <person name="Hirochika H."/>
            <person name="Nishikawa T."/>
            <person name="Kadowaki K."/>
            <person name="Sugiura M."/>
            <person name="Burr B."/>
            <person name="Sasaki T."/>
        </authorList>
    </citation>
    <scope>NUCLEOTIDE SEQUENCE [LARGE SCALE GENOMIC DNA]</scope>
    <source>
        <strain evidence="3">cv. Nipponbare</strain>
    </source>
</reference>
<organism evidence="2 3">
    <name type="scientific">Oryza sativa subsp. japonica</name>
    <name type="common">Rice</name>
    <dbReference type="NCBI Taxonomy" id="39947"/>
    <lineage>
        <taxon>Eukaryota</taxon>
        <taxon>Viridiplantae</taxon>
        <taxon>Streptophyta</taxon>
        <taxon>Embryophyta</taxon>
        <taxon>Tracheophyta</taxon>
        <taxon>Spermatophyta</taxon>
        <taxon>Magnoliopsida</taxon>
        <taxon>Liliopsida</taxon>
        <taxon>Poales</taxon>
        <taxon>Poaceae</taxon>
        <taxon>BOP clade</taxon>
        <taxon>Oryzoideae</taxon>
        <taxon>Oryzeae</taxon>
        <taxon>Oryzinae</taxon>
        <taxon>Oryza</taxon>
        <taxon>Oryza sativa</taxon>
    </lineage>
</organism>
<dbReference type="Proteomes" id="UP000000763">
    <property type="component" value="Chromosome 2"/>
</dbReference>
<feature type="compositionally biased region" description="Pro residues" evidence="1">
    <location>
        <begin position="78"/>
        <end position="87"/>
    </location>
</feature>